<evidence type="ECO:0000313" key="11">
    <source>
        <dbReference type="EMBL" id="PVE04059.1"/>
    </source>
</evidence>
<dbReference type="GO" id="GO:0005886">
    <property type="term" value="C:plasma membrane"/>
    <property type="evidence" value="ECO:0007669"/>
    <property type="project" value="UniProtKB-SubCell"/>
</dbReference>
<dbReference type="Proteomes" id="UP000245992">
    <property type="component" value="Unassembled WGS sequence"/>
</dbReference>
<gene>
    <name evidence="11" type="ORF">Y717_14160</name>
</gene>
<reference evidence="11 12" key="1">
    <citation type="submission" date="2013-12" db="EMBL/GenBank/DDBJ databases">
        <title>Annotated genome of Streptomyces scopuliridis.</title>
        <authorList>
            <person name="Olson J.B."/>
        </authorList>
    </citation>
    <scope>NUCLEOTIDE SEQUENCE [LARGE SCALE GENOMIC DNA]</scope>
    <source>
        <strain evidence="11 12">RB72</strain>
    </source>
</reference>
<feature type="compositionally biased region" description="Low complexity" evidence="8">
    <location>
        <begin position="505"/>
        <end position="520"/>
    </location>
</feature>
<evidence type="ECO:0000256" key="2">
    <source>
        <dbReference type="ARBA" id="ARBA00022475"/>
    </source>
</evidence>
<feature type="transmembrane region" description="Helical" evidence="9">
    <location>
        <begin position="310"/>
        <end position="333"/>
    </location>
</feature>
<dbReference type="AlphaFoldDB" id="A0A2T7SMJ0"/>
<feature type="domain" description="Glycosyltransferase RgtA/B/C/D-like" evidence="10">
    <location>
        <begin position="88"/>
        <end position="239"/>
    </location>
</feature>
<feature type="region of interest" description="Disordered" evidence="8">
    <location>
        <begin position="500"/>
        <end position="545"/>
    </location>
</feature>
<dbReference type="GO" id="GO:0016763">
    <property type="term" value="F:pentosyltransferase activity"/>
    <property type="evidence" value="ECO:0007669"/>
    <property type="project" value="TreeGrafter"/>
</dbReference>
<keyword evidence="12" id="KW-1185">Reference proteome</keyword>
<accession>A0A2T7SMJ0</accession>
<dbReference type="STRING" id="1440053.GCA_000718095_01588"/>
<dbReference type="InterPro" id="IPR050297">
    <property type="entry name" value="LipidA_mod_glycosyltrf_83"/>
</dbReference>
<protein>
    <submittedName>
        <fullName evidence="11">Glycosyltransferase</fullName>
    </submittedName>
</protein>
<keyword evidence="3" id="KW-0328">Glycosyltransferase</keyword>
<evidence type="ECO:0000256" key="4">
    <source>
        <dbReference type="ARBA" id="ARBA00022679"/>
    </source>
</evidence>
<evidence type="ECO:0000259" key="10">
    <source>
        <dbReference type="Pfam" id="PF13231"/>
    </source>
</evidence>
<dbReference type="EMBL" id="AZSP01000396">
    <property type="protein sequence ID" value="PVE04059.1"/>
    <property type="molecule type" value="Genomic_DNA"/>
</dbReference>
<comment type="subcellular location">
    <subcellularLocation>
        <location evidence="1">Cell membrane</location>
        <topology evidence="1">Multi-pass membrane protein</topology>
    </subcellularLocation>
</comment>
<evidence type="ECO:0000313" key="12">
    <source>
        <dbReference type="Proteomes" id="UP000245992"/>
    </source>
</evidence>
<evidence type="ECO:0000256" key="5">
    <source>
        <dbReference type="ARBA" id="ARBA00022692"/>
    </source>
</evidence>
<keyword evidence="4 11" id="KW-0808">Transferase</keyword>
<evidence type="ECO:0000256" key="6">
    <source>
        <dbReference type="ARBA" id="ARBA00022989"/>
    </source>
</evidence>
<dbReference type="InterPro" id="IPR038731">
    <property type="entry name" value="RgtA/B/C-like"/>
</dbReference>
<dbReference type="OrthoDB" id="3860601at2"/>
<name>A0A2T7SMJ0_9ACTN</name>
<comment type="caution">
    <text evidence="11">The sequence shown here is derived from an EMBL/GenBank/DDBJ whole genome shotgun (WGS) entry which is preliminary data.</text>
</comment>
<keyword evidence="7 9" id="KW-0472">Membrane</keyword>
<dbReference type="RefSeq" id="WP_078490528.1">
    <property type="nucleotide sequence ID" value="NZ_AZSP01000396.1"/>
</dbReference>
<evidence type="ECO:0000256" key="8">
    <source>
        <dbReference type="SAM" id="MobiDB-lite"/>
    </source>
</evidence>
<dbReference type="PANTHER" id="PTHR33908:SF11">
    <property type="entry name" value="MEMBRANE PROTEIN"/>
    <property type="match status" value="1"/>
</dbReference>
<dbReference type="PANTHER" id="PTHR33908">
    <property type="entry name" value="MANNOSYLTRANSFERASE YKCB-RELATED"/>
    <property type="match status" value="1"/>
</dbReference>
<feature type="transmembrane region" description="Helical" evidence="9">
    <location>
        <begin position="275"/>
        <end position="298"/>
    </location>
</feature>
<organism evidence="11 12">
    <name type="scientific">Streptomyces scopuliridis RB72</name>
    <dbReference type="NCBI Taxonomy" id="1440053"/>
    <lineage>
        <taxon>Bacteria</taxon>
        <taxon>Bacillati</taxon>
        <taxon>Actinomycetota</taxon>
        <taxon>Actinomycetes</taxon>
        <taxon>Kitasatosporales</taxon>
        <taxon>Streptomycetaceae</taxon>
        <taxon>Streptomyces</taxon>
    </lineage>
</organism>
<keyword evidence="6 9" id="KW-1133">Transmembrane helix</keyword>
<evidence type="ECO:0000256" key="9">
    <source>
        <dbReference type="SAM" id="Phobius"/>
    </source>
</evidence>
<keyword evidence="2" id="KW-1003">Cell membrane</keyword>
<evidence type="ECO:0000256" key="1">
    <source>
        <dbReference type="ARBA" id="ARBA00004651"/>
    </source>
</evidence>
<evidence type="ECO:0000256" key="7">
    <source>
        <dbReference type="ARBA" id="ARBA00023136"/>
    </source>
</evidence>
<keyword evidence="5 9" id="KW-0812">Transmembrane</keyword>
<feature type="transmembrane region" description="Helical" evidence="9">
    <location>
        <begin position="234"/>
        <end position="255"/>
    </location>
</feature>
<sequence>MVVEPPALRYVTLPRRSAPYTAPAPVRPARPTAGYWRRLLPVLALLTVVTRLPSFRPPLWSPDEGYLAVQARILAAGGALYDTVVDRKPPLLPWLYESAFALFGDESLYAVKALAVLAQLTTAALLAAVARERWGDRAGRTAGVLYPLVSIGLNPEDTQSATFEVFILPFTVAAVWCAGRGRWGAAGFAVAGALLTKQTGGAVLAPVLWLLWNTARTAPAPLIRVALGRLSAGLVLPVLAVALLTSPSGFLFWAVTGSGAYATLTGSELHVLLRALANTALLCLACAGLLPPVLRALRTRGGTGGPGADLWVWLASSSGAVLLGFHFFGHYFLQLLPPLVLLATAALRPLPRDRLASALLTSACACALFLTWGLLAPRPELAHAQRLADAVRARTAPTDRVLVWGIHPEVYWLADRAPASRYLTAGLLTNYSGGRDGPRVGEKYAMAGTWPVLVDELSARPPALVVDDSRGKPFAPDRLPTLRGLLARHYEPLPGTVDGAVLYVPSPGEQPDGPSESPSGGAPGGASVLRSAVRPPAWSGAATGG</sequence>
<evidence type="ECO:0000256" key="3">
    <source>
        <dbReference type="ARBA" id="ARBA00022676"/>
    </source>
</evidence>
<dbReference type="Pfam" id="PF13231">
    <property type="entry name" value="PMT_2"/>
    <property type="match status" value="1"/>
</dbReference>
<feature type="transmembrane region" description="Helical" evidence="9">
    <location>
        <begin position="355"/>
        <end position="376"/>
    </location>
</feature>
<proteinExistence type="predicted"/>
<dbReference type="GO" id="GO:0009103">
    <property type="term" value="P:lipopolysaccharide biosynthetic process"/>
    <property type="evidence" value="ECO:0007669"/>
    <property type="project" value="UniProtKB-ARBA"/>
</dbReference>